<name>A0A0L7LBV0_OPEBR</name>
<dbReference type="EMBL" id="JTDY01001870">
    <property type="protein sequence ID" value="KOB72676.1"/>
    <property type="molecule type" value="Genomic_DNA"/>
</dbReference>
<evidence type="ECO:0000313" key="2">
    <source>
        <dbReference type="Proteomes" id="UP000037510"/>
    </source>
</evidence>
<reference evidence="1 2" key="1">
    <citation type="journal article" date="2015" name="Genome Biol. Evol.">
        <title>The genome of winter moth (Operophtera brumata) provides a genomic perspective on sexual dimorphism and phenology.</title>
        <authorList>
            <person name="Derks M.F."/>
            <person name="Smit S."/>
            <person name="Salis L."/>
            <person name="Schijlen E."/>
            <person name="Bossers A."/>
            <person name="Mateman C."/>
            <person name="Pijl A.S."/>
            <person name="de Ridder D."/>
            <person name="Groenen M.A."/>
            <person name="Visser M.E."/>
            <person name="Megens H.J."/>
        </authorList>
    </citation>
    <scope>NUCLEOTIDE SEQUENCE [LARGE SCALE GENOMIC DNA]</scope>
    <source>
        <strain evidence="1">WM2013NL</strain>
        <tissue evidence="1">Head and thorax</tissue>
    </source>
</reference>
<evidence type="ECO:0000313" key="1">
    <source>
        <dbReference type="EMBL" id="KOB72676.1"/>
    </source>
</evidence>
<feature type="non-terminal residue" evidence="1">
    <location>
        <position position="1"/>
    </location>
</feature>
<organism evidence="1 2">
    <name type="scientific">Operophtera brumata</name>
    <name type="common">Winter moth</name>
    <name type="synonym">Phalaena brumata</name>
    <dbReference type="NCBI Taxonomy" id="104452"/>
    <lineage>
        <taxon>Eukaryota</taxon>
        <taxon>Metazoa</taxon>
        <taxon>Ecdysozoa</taxon>
        <taxon>Arthropoda</taxon>
        <taxon>Hexapoda</taxon>
        <taxon>Insecta</taxon>
        <taxon>Pterygota</taxon>
        <taxon>Neoptera</taxon>
        <taxon>Endopterygota</taxon>
        <taxon>Lepidoptera</taxon>
        <taxon>Glossata</taxon>
        <taxon>Ditrysia</taxon>
        <taxon>Geometroidea</taxon>
        <taxon>Geometridae</taxon>
        <taxon>Larentiinae</taxon>
        <taxon>Operophtera</taxon>
    </lineage>
</organism>
<accession>A0A0L7LBV0</accession>
<dbReference type="Proteomes" id="UP000037510">
    <property type="component" value="Unassembled WGS sequence"/>
</dbReference>
<dbReference type="AlphaFoldDB" id="A0A0L7LBV0"/>
<comment type="caution">
    <text evidence="1">The sequence shown here is derived from an EMBL/GenBank/DDBJ whole genome shotgun (WGS) entry which is preliminary data.</text>
</comment>
<feature type="non-terminal residue" evidence="1">
    <location>
        <position position="289"/>
    </location>
</feature>
<gene>
    <name evidence="1" type="ORF">OBRU01_07679</name>
</gene>
<proteinExistence type="predicted"/>
<protein>
    <submittedName>
        <fullName evidence="1">Olfactory receptor 4</fullName>
    </submittedName>
</protein>
<keyword evidence="2" id="KW-1185">Reference proteome</keyword>
<sequence>MNPSTLNIYAIRVATHGDSQRAANVSLLVDTMAGRDQPVIVRKTVPVVPDSHAAHAFSGGALSLYYSRGKTTIGDRCTQEGLPYYKDAPVVSTNRVYFLVLQFLWCLTHMLRMLLVVEPCLYTIAETIIGDRCTQEGLPYYKDAPVVSTNRVHCLVLQFLWCLIHMLRMLVVVEPCHYTIAEIGDRCTQEGLPYYKDAPVVYTNRVYFLVLQFLWCRTHMLRMLVVVEPCHYTIAEIGDRCTQEGLPYYKDAPVVSTNRVYFLVLQFLWCLTHMLRMLLVVEPCLYTIA</sequence>
<keyword evidence="1" id="KW-0675">Receptor</keyword>